<dbReference type="Proteomes" id="UP000824037">
    <property type="component" value="Unassembled WGS sequence"/>
</dbReference>
<dbReference type="EMBL" id="DXBY01000076">
    <property type="protein sequence ID" value="HIZ35058.1"/>
    <property type="molecule type" value="Genomic_DNA"/>
</dbReference>
<reference evidence="2" key="1">
    <citation type="journal article" date="2021" name="PeerJ">
        <title>Extensive microbial diversity within the chicken gut microbiome revealed by metagenomics and culture.</title>
        <authorList>
            <person name="Gilroy R."/>
            <person name="Ravi A."/>
            <person name="Getino M."/>
            <person name="Pursley I."/>
            <person name="Horton D.L."/>
            <person name="Alikhan N.F."/>
            <person name="Baker D."/>
            <person name="Gharbi K."/>
            <person name="Hall N."/>
            <person name="Watson M."/>
            <person name="Adriaenssens E.M."/>
            <person name="Foster-Nyarko E."/>
            <person name="Jarju S."/>
            <person name="Secka A."/>
            <person name="Antonio M."/>
            <person name="Oren A."/>
            <person name="Chaudhuri R.R."/>
            <person name="La Ragione R."/>
            <person name="Hildebrand F."/>
            <person name="Pallen M.J."/>
        </authorList>
    </citation>
    <scope>NUCLEOTIDE SEQUENCE</scope>
    <source>
        <strain evidence="2">ChiGjej4B4-7305</strain>
    </source>
</reference>
<dbReference type="SUPFAM" id="SSF56436">
    <property type="entry name" value="C-type lectin-like"/>
    <property type="match status" value="1"/>
</dbReference>
<name>A0A9D2ECP8_9MICO</name>
<accession>A0A9D2ECP8</accession>
<comment type="caution">
    <text evidence="2">The sequence shown here is derived from an EMBL/GenBank/DDBJ whole genome shotgun (WGS) entry which is preliminary data.</text>
</comment>
<dbReference type="Gene3D" id="3.90.1580.10">
    <property type="entry name" value="paralog of FGE (formylglycine-generating enzyme)"/>
    <property type="match status" value="1"/>
</dbReference>
<dbReference type="InterPro" id="IPR016187">
    <property type="entry name" value="CTDL_fold"/>
</dbReference>
<feature type="domain" description="Sulfatase-modifying factor enzyme-like" evidence="1">
    <location>
        <begin position="506"/>
        <end position="612"/>
    </location>
</feature>
<sequence length="676" mass="74333">MSGGFDPLVPRPIDLPTEVPLDADLTTGELAEAFDEAKIFAAPGTLTDPPDAATLDQWRAQLHSWRHGAHQRYGSPSRYDRSEAQWSSRCFTVAQVWLWDELFFDFDAQQFTPQRFLADAQERFGGLDGIVLWHAYPIIGIDERNQWDFYDVPGLAEAAAALHEAGVAVFVDYNPWDTGTRRGGPDTEELAAVVRRLDADGVFLDTMKKADPEFVAALEAARPGIGLEGESKLVTERIGDHALSWAQWFADSEIPGVLRARWFERRHMQHHIRRWNRDHSAELRSAWLNGVGMMVWEVVFGVWVGWNERDSATLRRMLPVQRTMSDWLTEGEWTPLAVCEPPVFASAFTRDGVTLLTVVNISGEDVTYRASGAGSWLALHEGDGVARPGEVAVTVPAEGVAAVVQIADGATCPEEVTHLVEVLAGEPPVTDTTFPHRRARRLSPPAWSGPQAGPDVVGALRSGAVQLPAGEQVLTVRHRQRETGMYDGAPYVEEWKPLPPRLHDQRTLERAVTIGAGVHVGAREVSAADYARFLAALGETGDGDGANVGQVAPSTASETEPATGVTFARARQFAAWAGGRLPTEDEWQLAARQHGFERRSPAVWNWTESEHSDGRTRFVMLKGGAEHRSEGSDWYVDGGVQSSEFALKFLLPGLGVDASPSIGFRICWDLAEEDTL</sequence>
<dbReference type="InterPro" id="IPR042095">
    <property type="entry name" value="SUMF_sf"/>
</dbReference>
<dbReference type="AlphaFoldDB" id="A0A9D2ECP8"/>
<evidence type="ECO:0000313" key="2">
    <source>
        <dbReference type="EMBL" id="HIZ35058.1"/>
    </source>
</evidence>
<proteinExistence type="predicted"/>
<reference evidence="2" key="2">
    <citation type="submission" date="2021-04" db="EMBL/GenBank/DDBJ databases">
        <authorList>
            <person name="Gilroy R."/>
        </authorList>
    </citation>
    <scope>NUCLEOTIDE SEQUENCE</scope>
    <source>
        <strain evidence="2">ChiGjej4B4-7305</strain>
    </source>
</reference>
<organism evidence="2 3">
    <name type="scientific">Candidatus Ruania gallistercoris</name>
    <dbReference type="NCBI Taxonomy" id="2838746"/>
    <lineage>
        <taxon>Bacteria</taxon>
        <taxon>Bacillati</taxon>
        <taxon>Actinomycetota</taxon>
        <taxon>Actinomycetes</taxon>
        <taxon>Micrococcales</taxon>
        <taxon>Ruaniaceae</taxon>
        <taxon>Ruania</taxon>
    </lineage>
</organism>
<evidence type="ECO:0000313" key="3">
    <source>
        <dbReference type="Proteomes" id="UP000824037"/>
    </source>
</evidence>
<gene>
    <name evidence="2" type="ORF">H9815_04725</name>
</gene>
<dbReference type="Pfam" id="PF03781">
    <property type="entry name" value="FGE-sulfatase"/>
    <property type="match status" value="1"/>
</dbReference>
<dbReference type="InterPro" id="IPR005532">
    <property type="entry name" value="SUMF_dom"/>
</dbReference>
<protein>
    <submittedName>
        <fullName evidence="2">SUMF1/EgtB/PvdO family nonheme iron enzyme</fullName>
    </submittedName>
</protein>
<evidence type="ECO:0000259" key="1">
    <source>
        <dbReference type="Pfam" id="PF03781"/>
    </source>
</evidence>